<keyword evidence="3" id="KW-1185">Reference proteome</keyword>
<evidence type="ECO:0000313" key="3">
    <source>
        <dbReference type="Proteomes" id="UP000019141"/>
    </source>
</evidence>
<evidence type="ECO:0008006" key="4">
    <source>
        <dbReference type="Google" id="ProtNLM"/>
    </source>
</evidence>
<dbReference type="SUPFAM" id="SSF110849">
    <property type="entry name" value="ParB/Sulfiredoxin"/>
    <property type="match status" value="1"/>
</dbReference>
<protein>
    <recommendedName>
        <fullName evidence="4">ParB/Sulfiredoxin domain-containing protein</fullName>
    </recommendedName>
</protein>
<dbReference type="AlphaFoldDB" id="W4LWW8"/>
<feature type="coiled-coil region" evidence="1">
    <location>
        <begin position="146"/>
        <end position="173"/>
    </location>
</feature>
<keyword evidence="1" id="KW-0175">Coiled coil</keyword>
<sequence length="248" mass="28180">MAEFARVDVKEIESHVPRSNFSEDEIERLADLILQCGGILRPLIVKQEDIDKFILLDGFREYYSAVRAREKNPRHGELVNSFVIAPKDDIEIVHQQITLLRGGQPEVISVATIPSSSSTMQCTTSKHPDISSTWISSFETRLSDTREESFQANRELEIRVSKLEKRLEAKQHHDLLEFINSADKLGLINKLISLNGTTSNKLEAIYEARLQKENGQFIGYQDLEKSTKNLGASGLLSLIDNWRRINSQ</sequence>
<dbReference type="Gene3D" id="3.90.1530.10">
    <property type="entry name" value="Conserved hypothetical protein from pyrococcus furiosus pfu- 392566-001, ParB domain"/>
    <property type="match status" value="1"/>
</dbReference>
<accession>W4LWW8</accession>
<dbReference type="HOGENOM" id="CLU_096339_0_0_7"/>
<dbReference type="EMBL" id="AZHW01000150">
    <property type="protein sequence ID" value="ETX02383.1"/>
    <property type="molecule type" value="Genomic_DNA"/>
</dbReference>
<gene>
    <name evidence="2" type="ORF">ETSY1_03760</name>
</gene>
<organism evidence="2 3">
    <name type="scientific">Entotheonella factor</name>
    <dbReference type="NCBI Taxonomy" id="1429438"/>
    <lineage>
        <taxon>Bacteria</taxon>
        <taxon>Pseudomonadati</taxon>
        <taxon>Nitrospinota/Tectimicrobiota group</taxon>
        <taxon>Candidatus Tectimicrobiota</taxon>
        <taxon>Candidatus Entotheonellia</taxon>
        <taxon>Candidatus Entotheonellales</taxon>
        <taxon>Candidatus Entotheonellaceae</taxon>
        <taxon>Candidatus Entotheonella</taxon>
    </lineage>
</organism>
<dbReference type="Proteomes" id="UP000019141">
    <property type="component" value="Unassembled WGS sequence"/>
</dbReference>
<proteinExistence type="predicted"/>
<dbReference type="InterPro" id="IPR036086">
    <property type="entry name" value="ParB/Sulfiredoxin_sf"/>
</dbReference>
<comment type="caution">
    <text evidence="2">The sequence shown here is derived from an EMBL/GenBank/DDBJ whole genome shotgun (WGS) entry which is preliminary data.</text>
</comment>
<evidence type="ECO:0000313" key="2">
    <source>
        <dbReference type="EMBL" id="ETX02383.1"/>
    </source>
</evidence>
<reference evidence="2 3" key="1">
    <citation type="journal article" date="2014" name="Nature">
        <title>An environmental bacterial taxon with a large and distinct metabolic repertoire.</title>
        <authorList>
            <person name="Wilson M.C."/>
            <person name="Mori T."/>
            <person name="Ruckert C."/>
            <person name="Uria A.R."/>
            <person name="Helf M.J."/>
            <person name="Takada K."/>
            <person name="Gernert C."/>
            <person name="Steffens U.A."/>
            <person name="Heycke N."/>
            <person name="Schmitt S."/>
            <person name="Rinke C."/>
            <person name="Helfrich E.J."/>
            <person name="Brachmann A.O."/>
            <person name="Gurgui C."/>
            <person name="Wakimoto T."/>
            <person name="Kracht M."/>
            <person name="Crusemann M."/>
            <person name="Hentschel U."/>
            <person name="Abe I."/>
            <person name="Matsunaga S."/>
            <person name="Kalinowski J."/>
            <person name="Takeyama H."/>
            <person name="Piel J."/>
        </authorList>
    </citation>
    <scope>NUCLEOTIDE SEQUENCE [LARGE SCALE GENOMIC DNA]</scope>
    <source>
        <strain evidence="3">TSY1</strain>
    </source>
</reference>
<name>W4LWW8_ENTF1</name>
<evidence type="ECO:0000256" key="1">
    <source>
        <dbReference type="SAM" id="Coils"/>
    </source>
</evidence>